<feature type="domain" description="IclR-ED" evidence="5">
    <location>
        <begin position="68"/>
        <end position="252"/>
    </location>
</feature>
<keyword evidence="7" id="KW-1185">Reference proteome</keyword>
<evidence type="ECO:0000313" key="7">
    <source>
        <dbReference type="Proteomes" id="UP000438476"/>
    </source>
</evidence>
<dbReference type="SUPFAM" id="SSF55781">
    <property type="entry name" value="GAF domain-like"/>
    <property type="match status" value="1"/>
</dbReference>
<feature type="domain" description="HTH iclR-type" evidence="4">
    <location>
        <begin position="6"/>
        <end position="67"/>
    </location>
</feature>
<dbReference type="PROSITE" id="PS51077">
    <property type="entry name" value="HTH_ICLR"/>
    <property type="match status" value="1"/>
</dbReference>
<dbReference type="InterPro" id="IPR029016">
    <property type="entry name" value="GAF-like_dom_sf"/>
</dbReference>
<evidence type="ECO:0000259" key="5">
    <source>
        <dbReference type="PROSITE" id="PS51078"/>
    </source>
</evidence>
<dbReference type="PANTHER" id="PTHR30136:SF24">
    <property type="entry name" value="HTH-TYPE TRANSCRIPTIONAL REPRESSOR ALLR"/>
    <property type="match status" value="1"/>
</dbReference>
<dbReference type="InterPro" id="IPR014757">
    <property type="entry name" value="Tscrpt_reg_IclR_C"/>
</dbReference>
<evidence type="ECO:0000313" key="6">
    <source>
        <dbReference type="EMBL" id="MXO65276.1"/>
    </source>
</evidence>
<organism evidence="6 7">
    <name type="scientific">Altericroceibacterium endophyticum</name>
    <dbReference type="NCBI Taxonomy" id="1808508"/>
    <lineage>
        <taxon>Bacteria</taxon>
        <taxon>Pseudomonadati</taxon>
        <taxon>Pseudomonadota</taxon>
        <taxon>Alphaproteobacteria</taxon>
        <taxon>Sphingomonadales</taxon>
        <taxon>Erythrobacteraceae</taxon>
        <taxon>Altericroceibacterium</taxon>
    </lineage>
</organism>
<dbReference type="RefSeq" id="WP_160735687.1">
    <property type="nucleotide sequence ID" value="NZ_WTYT01000002.1"/>
</dbReference>
<dbReference type="InterPro" id="IPR036388">
    <property type="entry name" value="WH-like_DNA-bd_sf"/>
</dbReference>
<dbReference type="Pfam" id="PF09339">
    <property type="entry name" value="HTH_IclR"/>
    <property type="match status" value="1"/>
</dbReference>
<accession>A0A6I4T329</accession>
<reference evidence="6 7" key="1">
    <citation type="submission" date="2019-12" db="EMBL/GenBank/DDBJ databases">
        <title>Genomic-based taxomic classification of the family Erythrobacteraceae.</title>
        <authorList>
            <person name="Xu L."/>
        </authorList>
    </citation>
    <scope>NUCLEOTIDE SEQUENCE [LARGE SCALE GENOMIC DNA]</scope>
    <source>
        <strain evidence="6 7">LMG 29518</strain>
    </source>
</reference>
<evidence type="ECO:0000256" key="1">
    <source>
        <dbReference type="ARBA" id="ARBA00023015"/>
    </source>
</evidence>
<keyword evidence="3" id="KW-0804">Transcription</keyword>
<dbReference type="GO" id="GO:0003677">
    <property type="term" value="F:DNA binding"/>
    <property type="evidence" value="ECO:0007669"/>
    <property type="project" value="UniProtKB-KW"/>
</dbReference>
<evidence type="ECO:0000259" key="4">
    <source>
        <dbReference type="PROSITE" id="PS51077"/>
    </source>
</evidence>
<dbReference type="PROSITE" id="PS51078">
    <property type="entry name" value="ICLR_ED"/>
    <property type="match status" value="1"/>
</dbReference>
<evidence type="ECO:0000256" key="2">
    <source>
        <dbReference type="ARBA" id="ARBA00023125"/>
    </source>
</evidence>
<comment type="caution">
    <text evidence="6">The sequence shown here is derived from an EMBL/GenBank/DDBJ whole genome shotgun (WGS) entry which is preliminary data.</text>
</comment>
<keyword evidence="1" id="KW-0805">Transcription regulation</keyword>
<dbReference type="PANTHER" id="PTHR30136">
    <property type="entry name" value="HELIX-TURN-HELIX TRANSCRIPTIONAL REGULATOR, ICLR FAMILY"/>
    <property type="match status" value="1"/>
</dbReference>
<evidence type="ECO:0000256" key="3">
    <source>
        <dbReference type="ARBA" id="ARBA00023163"/>
    </source>
</evidence>
<protein>
    <submittedName>
        <fullName evidence="6">Helix-turn-helix domain-containing protein</fullName>
    </submittedName>
</protein>
<dbReference type="InterPro" id="IPR005471">
    <property type="entry name" value="Tscrpt_reg_IclR_N"/>
</dbReference>
<dbReference type="InterPro" id="IPR050707">
    <property type="entry name" value="HTH_MetabolicPath_Reg"/>
</dbReference>
<dbReference type="InterPro" id="IPR036390">
    <property type="entry name" value="WH_DNA-bd_sf"/>
</dbReference>
<keyword evidence="2" id="KW-0238">DNA-binding</keyword>
<dbReference type="Proteomes" id="UP000438476">
    <property type="component" value="Unassembled WGS sequence"/>
</dbReference>
<dbReference type="Pfam" id="PF01614">
    <property type="entry name" value="IclR_C"/>
    <property type="match status" value="1"/>
</dbReference>
<dbReference type="GO" id="GO:0003700">
    <property type="term" value="F:DNA-binding transcription factor activity"/>
    <property type="evidence" value="ECO:0007669"/>
    <property type="project" value="TreeGrafter"/>
</dbReference>
<sequence>MSDAPSGSAGRLIHLLKLIATGPHVFSLGALAERAQLPASTVHRLLKELLVAGFVERGTGQLYRPGRELHRMASQLVARFDLVRSARPFLDDLVAKWRETAVLCAYSPVSRNAVIADTAATPHPLRFTVEVGGEISLAWGALGRAILAFLPPGEIEVVIREAKIGPLSGKPRSPRPQIEADLDQIRQQNYARYYDPENDIAGIASPIFGVNGEVLGCIGVTMPSNRYQRHLEDDLAIATREAGQEVSKLAAIAYS</sequence>
<gene>
    <name evidence="6" type="ORF">GRI91_05880</name>
</gene>
<dbReference type="SUPFAM" id="SSF46785">
    <property type="entry name" value="Winged helix' DNA-binding domain"/>
    <property type="match status" value="1"/>
</dbReference>
<dbReference type="GO" id="GO:0045892">
    <property type="term" value="P:negative regulation of DNA-templated transcription"/>
    <property type="evidence" value="ECO:0007669"/>
    <property type="project" value="TreeGrafter"/>
</dbReference>
<dbReference type="Gene3D" id="3.30.450.40">
    <property type="match status" value="1"/>
</dbReference>
<dbReference type="SMART" id="SM00346">
    <property type="entry name" value="HTH_ICLR"/>
    <property type="match status" value="1"/>
</dbReference>
<proteinExistence type="predicted"/>
<dbReference type="AlphaFoldDB" id="A0A6I4T329"/>
<dbReference type="EMBL" id="WTYT01000002">
    <property type="protein sequence ID" value="MXO65276.1"/>
    <property type="molecule type" value="Genomic_DNA"/>
</dbReference>
<dbReference type="Gene3D" id="1.10.10.10">
    <property type="entry name" value="Winged helix-like DNA-binding domain superfamily/Winged helix DNA-binding domain"/>
    <property type="match status" value="1"/>
</dbReference>
<name>A0A6I4T329_9SPHN</name>
<dbReference type="OrthoDB" id="31778at2"/>